<keyword evidence="2" id="KW-1003">Cell membrane</keyword>
<dbReference type="PANTHER" id="PTHR43646:SF2">
    <property type="entry name" value="GLYCOSYLTRANSFERASE 2-LIKE DOMAIN-CONTAINING PROTEIN"/>
    <property type="match status" value="1"/>
</dbReference>
<dbReference type="InterPro" id="IPR026461">
    <property type="entry name" value="Trfase_2_rSAM/seldom_assoc"/>
</dbReference>
<evidence type="ECO:0000313" key="8">
    <source>
        <dbReference type="Proteomes" id="UP001596303"/>
    </source>
</evidence>
<evidence type="ECO:0000259" key="6">
    <source>
        <dbReference type="Pfam" id="PF00535"/>
    </source>
</evidence>
<evidence type="ECO:0000256" key="3">
    <source>
        <dbReference type="ARBA" id="ARBA00022676"/>
    </source>
</evidence>
<proteinExistence type="predicted"/>
<evidence type="ECO:0000256" key="5">
    <source>
        <dbReference type="ARBA" id="ARBA00023136"/>
    </source>
</evidence>
<dbReference type="SUPFAM" id="SSF53448">
    <property type="entry name" value="Nucleotide-diphospho-sugar transferases"/>
    <property type="match status" value="1"/>
</dbReference>
<dbReference type="InterPro" id="IPR001173">
    <property type="entry name" value="Glyco_trans_2-like"/>
</dbReference>
<keyword evidence="4" id="KW-0808">Transferase</keyword>
<comment type="caution">
    <text evidence="7">The sequence shown here is derived from an EMBL/GenBank/DDBJ whole genome shotgun (WGS) entry which is preliminary data.</text>
</comment>
<evidence type="ECO:0000256" key="4">
    <source>
        <dbReference type="ARBA" id="ARBA00022679"/>
    </source>
</evidence>
<organism evidence="7 8">
    <name type="scientific">Ponticaulis profundi</name>
    <dbReference type="NCBI Taxonomy" id="2665222"/>
    <lineage>
        <taxon>Bacteria</taxon>
        <taxon>Pseudomonadati</taxon>
        <taxon>Pseudomonadota</taxon>
        <taxon>Alphaproteobacteria</taxon>
        <taxon>Hyphomonadales</taxon>
        <taxon>Hyphomonadaceae</taxon>
        <taxon>Ponticaulis</taxon>
    </lineage>
</organism>
<dbReference type="EMBL" id="JBHSSW010000004">
    <property type="protein sequence ID" value="MFC6197248.1"/>
    <property type="molecule type" value="Genomic_DNA"/>
</dbReference>
<evidence type="ECO:0000256" key="1">
    <source>
        <dbReference type="ARBA" id="ARBA00004236"/>
    </source>
</evidence>
<dbReference type="RefSeq" id="WP_377375858.1">
    <property type="nucleotide sequence ID" value="NZ_JBHSSW010000004.1"/>
</dbReference>
<accession>A0ABW1S6T7</accession>
<feature type="domain" description="Glycosyltransferase 2-like" evidence="6">
    <location>
        <begin position="6"/>
        <end position="130"/>
    </location>
</feature>
<evidence type="ECO:0000256" key="2">
    <source>
        <dbReference type="ARBA" id="ARBA00022475"/>
    </source>
</evidence>
<dbReference type="PANTHER" id="PTHR43646">
    <property type="entry name" value="GLYCOSYLTRANSFERASE"/>
    <property type="match status" value="1"/>
</dbReference>
<keyword evidence="5" id="KW-0472">Membrane</keyword>
<name>A0ABW1S6T7_9PROT</name>
<keyword evidence="8" id="KW-1185">Reference proteome</keyword>
<dbReference type="Pfam" id="PF00535">
    <property type="entry name" value="Glycos_transf_2"/>
    <property type="match status" value="1"/>
</dbReference>
<comment type="subcellular location">
    <subcellularLocation>
        <location evidence="1">Cell membrane</location>
    </subcellularLocation>
</comment>
<dbReference type="Proteomes" id="UP001596303">
    <property type="component" value="Unassembled WGS sequence"/>
</dbReference>
<protein>
    <submittedName>
        <fullName evidence="7">TIGR04283 family arsenosugar biosynthesis glycosyltransferase</fullName>
    </submittedName>
</protein>
<reference evidence="8" key="1">
    <citation type="journal article" date="2019" name="Int. J. Syst. Evol. Microbiol.">
        <title>The Global Catalogue of Microorganisms (GCM) 10K type strain sequencing project: providing services to taxonomists for standard genome sequencing and annotation.</title>
        <authorList>
            <consortium name="The Broad Institute Genomics Platform"/>
            <consortium name="The Broad Institute Genome Sequencing Center for Infectious Disease"/>
            <person name="Wu L."/>
            <person name="Ma J."/>
        </authorList>
    </citation>
    <scope>NUCLEOTIDE SEQUENCE [LARGE SCALE GENOMIC DNA]</scope>
    <source>
        <strain evidence="8">CGMCC-1.15741</strain>
    </source>
</reference>
<sequence>MPAPLSIIIPTLNAEAEIQACMASLGAGLTASLIREVIIADGDSTDQTILPAFEAGARILKSPVGRGRQLRTGARNAKGDWFLFLHADTQLESNWPDVVWSHIQSAPDCAGAFQLAYRSDAAEARWLEKRANKRARMLGLPYGDQGLLISRKLYQELGGYSDQPLMEDVDLVRRIGKNQLKHLSARAFTSAHKYERDGWRKRAYKNAFLLLRYYLGASPEKLAKAYR</sequence>
<gene>
    <name evidence="7" type="ORF">ACFQDM_04120</name>
</gene>
<dbReference type="NCBIfam" id="TIGR04283">
    <property type="entry name" value="glyco_like_mftF"/>
    <property type="match status" value="1"/>
</dbReference>
<dbReference type="Gene3D" id="3.90.550.10">
    <property type="entry name" value="Spore Coat Polysaccharide Biosynthesis Protein SpsA, Chain A"/>
    <property type="match status" value="1"/>
</dbReference>
<dbReference type="InterPro" id="IPR029044">
    <property type="entry name" value="Nucleotide-diphossugar_trans"/>
</dbReference>
<keyword evidence="3" id="KW-0328">Glycosyltransferase</keyword>
<dbReference type="CDD" id="cd02522">
    <property type="entry name" value="GT_2_like_a"/>
    <property type="match status" value="1"/>
</dbReference>
<evidence type="ECO:0000313" key="7">
    <source>
        <dbReference type="EMBL" id="MFC6197248.1"/>
    </source>
</evidence>